<proteinExistence type="predicted"/>
<gene>
    <name evidence="2" type="ORF">SUNI508_02476</name>
</gene>
<reference evidence="2 3" key="1">
    <citation type="journal article" date="2024" name="J. Plant Pathol.">
        <title>Sequence and assembly of the genome of Seiridium unicorne, isolate CBS 538.82, causal agent of cypress canker disease.</title>
        <authorList>
            <person name="Scali E."/>
            <person name="Rocca G.D."/>
            <person name="Danti R."/>
            <person name="Garbelotto M."/>
            <person name="Barberini S."/>
            <person name="Baroncelli R."/>
            <person name="Emiliani G."/>
        </authorList>
    </citation>
    <scope>NUCLEOTIDE SEQUENCE [LARGE SCALE GENOMIC DNA]</scope>
    <source>
        <strain evidence="2 3">BM-138-508</strain>
    </source>
</reference>
<dbReference type="EMBL" id="JARVKF010000440">
    <property type="protein sequence ID" value="KAK9413277.1"/>
    <property type="molecule type" value="Genomic_DNA"/>
</dbReference>
<dbReference type="Proteomes" id="UP001408356">
    <property type="component" value="Unassembled WGS sequence"/>
</dbReference>
<accession>A0ABR2UFF9</accession>
<evidence type="ECO:0000313" key="2">
    <source>
        <dbReference type="EMBL" id="KAK9413277.1"/>
    </source>
</evidence>
<sequence length="305" mass="33400">MSDSKRSIDRQLASWQNEAAGIIHNKAREKLESINQEIDDLLEAVVRDYRGKLGEAEHLLDIIFSQLWSETSNDMRSQIEAISRKISGRGKVEAEKTMNNVVGEDLFRNNSVITSFVAEPMISTQSFLSQASSGPTIPLTPMIPRPVTRHSHDSQTSILNSSQGTRVDESVAAGITDKNKQEKHGKRGQQELPFPLVGSSKRVARSMRDSEQAGYDLAMSLPKHKLSNKSDKPKDKQGTGIRARPTDLNSTPPSAQAACMEGGMAEPRNTIGFGKTGGPGRQVGWIDSVSLIDGTDEDDDPFKDV</sequence>
<protein>
    <submittedName>
        <fullName evidence="2">Uncharacterized protein</fullName>
    </submittedName>
</protein>
<feature type="compositionally biased region" description="Basic and acidic residues" evidence="1">
    <location>
        <begin position="228"/>
        <end position="237"/>
    </location>
</feature>
<feature type="region of interest" description="Disordered" evidence="1">
    <location>
        <begin position="131"/>
        <end position="305"/>
    </location>
</feature>
<comment type="caution">
    <text evidence="2">The sequence shown here is derived from an EMBL/GenBank/DDBJ whole genome shotgun (WGS) entry which is preliminary data.</text>
</comment>
<organism evidence="2 3">
    <name type="scientific">Seiridium unicorne</name>
    <dbReference type="NCBI Taxonomy" id="138068"/>
    <lineage>
        <taxon>Eukaryota</taxon>
        <taxon>Fungi</taxon>
        <taxon>Dikarya</taxon>
        <taxon>Ascomycota</taxon>
        <taxon>Pezizomycotina</taxon>
        <taxon>Sordariomycetes</taxon>
        <taxon>Xylariomycetidae</taxon>
        <taxon>Amphisphaeriales</taxon>
        <taxon>Sporocadaceae</taxon>
        <taxon>Seiridium</taxon>
    </lineage>
</organism>
<evidence type="ECO:0000256" key="1">
    <source>
        <dbReference type="SAM" id="MobiDB-lite"/>
    </source>
</evidence>
<keyword evidence="3" id="KW-1185">Reference proteome</keyword>
<feature type="compositionally biased region" description="Acidic residues" evidence="1">
    <location>
        <begin position="294"/>
        <end position="305"/>
    </location>
</feature>
<name>A0ABR2UFF9_9PEZI</name>
<evidence type="ECO:0000313" key="3">
    <source>
        <dbReference type="Proteomes" id="UP001408356"/>
    </source>
</evidence>
<feature type="compositionally biased region" description="Polar residues" evidence="1">
    <location>
        <begin position="154"/>
        <end position="165"/>
    </location>
</feature>